<keyword evidence="5" id="KW-0007">Acetylation</keyword>
<dbReference type="InterPro" id="IPR001753">
    <property type="entry name" value="Enoyl-CoA_hydra/iso"/>
</dbReference>
<keyword evidence="7" id="KW-0443">Lipid metabolism</keyword>
<keyword evidence="9 10" id="KW-0413">Isomerase</keyword>
<dbReference type="AlphaFoldDB" id="A0A2P7Z219"/>
<comment type="pathway">
    <text evidence="2">Lipid metabolism; fatty acid beta-oxidation.</text>
</comment>
<dbReference type="Pfam" id="PF00378">
    <property type="entry name" value="ECH_1"/>
    <property type="match status" value="1"/>
</dbReference>
<dbReference type="Gene3D" id="3.90.226.10">
    <property type="entry name" value="2-enoyl-CoA Hydratase, Chain A, domain 1"/>
    <property type="match status" value="1"/>
</dbReference>
<dbReference type="InterPro" id="IPR045002">
    <property type="entry name" value="Ech1-like"/>
</dbReference>
<name>A0A2P7Z219_9PEZI</name>
<comment type="caution">
    <text evidence="10">The sequence shown here is derived from an EMBL/GenBank/DDBJ whole genome shotgun (WGS) entry which is preliminary data.</text>
</comment>
<dbReference type="Gene3D" id="1.10.12.10">
    <property type="entry name" value="Lyase 2-enoyl-coa Hydratase, Chain A, domain 2"/>
    <property type="match status" value="1"/>
</dbReference>
<evidence type="ECO:0000256" key="4">
    <source>
        <dbReference type="ARBA" id="ARBA00022832"/>
    </source>
</evidence>
<dbReference type="PANTHER" id="PTHR43149">
    <property type="entry name" value="ENOYL-COA HYDRATASE"/>
    <property type="match status" value="1"/>
</dbReference>
<dbReference type="EMBL" id="NHZQ01000335">
    <property type="protein sequence ID" value="PSK42257.1"/>
    <property type="molecule type" value="Genomic_DNA"/>
</dbReference>
<dbReference type="Proteomes" id="UP000243723">
    <property type="component" value="Unassembled WGS sequence"/>
</dbReference>
<evidence type="ECO:0000313" key="10">
    <source>
        <dbReference type="EMBL" id="PSK42257.1"/>
    </source>
</evidence>
<accession>A0A2P7Z219</accession>
<keyword evidence="8" id="KW-0576">Peroxisome</keyword>
<dbReference type="CDD" id="cd06558">
    <property type="entry name" value="crotonase-like"/>
    <property type="match status" value="1"/>
</dbReference>
<dbReference type="STRING" id="40998.A0A2P7Z219"/>
<dbReference type="InterPro" id="IPR014748">
    <property type="entry name" value="Enoyl-CoA_hydra_C"/>
</dbReference>
<dbReference type="GO" id="GO:0005777">
    <property type="term" value="C:peroxisome"/>
    <property type="evidence" value="ECO:0007669"/>
    <property type="project" value="UniProtKB-SubCell"/>
</dbReference>
<gene>
    <name evidence="10" type="ORF">B9Z65_4171</name>
</gene>
<dbReference type="SUPFAM" id="SSF52096">
    <property type="entry name" value="ClpP/crotonase"/>
    <property type="match status" value="1"/>
</dbReference>
<keyword evidence="6" id="KW-0843">Virulence</keyword>
<dbReference type="OrthoDB" id="14970at2759"/>
<dbReference type="InterPro" id="IPR029045">
    <property type="entry name" value="ClpP/crotonase-like_dom_sf"/>
</dbReference>
<dbReference type="UniPathway" id="UPA00659"/>
<evidence type="ECO:0000256" key="2">
    <source>
        <dbReference type="ARBA" id="ARBA00005005"/>
    </source>
</evidence>
<evidence type="ECO:0000313" key="11">
    <source>
        <dbReference type="Proteomes" id="UP000243723"/>
    </source>
</evidence>
<dbReference type="GO" id="GO:0005739">
    <property type="term" value="C:mitochondrion"/>
    <property type="evidence" value="ECO:0007669"/>
    <property type="project" value="TreeGrafter"/>
</dbReference>
<dbReference type="PANTHER" id="PTHR43149:SF1">
    <property type="entry name" value="DELTA(3,5)-DELTA(2,4)-DIENOYL-COA ISOMERASE, MITOCHONDRIAL"/>
    <property type="match status" value="1"/>
</dbReference>
<evidence type="ECO:0000256" key="5">
    <source>
        <dbReference type="ARBA" id="ARBA00022990"/>
    </source>
</evidence>
<comment type="similarity">
    <text evidence="3">Belongs to the enoyl-CoA hydratase/isomerase family.</text>
</comment>
<evidence type="ECO:0000256" key="9">
    <source>
        <dbReference type="ARBA" id="ARBA00023235"/>
    </source>
</evidence>
<organism evidence="10 11">
    <name type="scientific">Elsinoe australis</name>
    <dbReference type="NCBI Taxonomy" id="40998"/>
    <lineage>
        <taxon>Eukaryota</taxon>
        <taxon>Fungi</taxon>
        <taxon>Dikarya</taxon>
        <taxon>Ascomycota</taxon>
        <taxon>Pezizomycotina</taxon>
        <taxon>Dothideomycetes</taxon>
        <taxon>Dothideomycetidae</taxon>
        <taxon>Myriangiales</taxon>
        <taxon>Elsinoaceae</taxon>
        <taxon>Elsinoe</taxon>
    </lineage>
</organism>
<evidence type="ECO:0000256" key="8">
    <source>
        <dbReference type="ARBA" id="ARBA00023140"/>
    </source>
</evidence>
<evidence type="ECO:0000256" key="3">
    <source>
        <dbReference type="ARBA" id="ARBA00005254"/>
    </source>
</evidence>
<proteinExistence type="inferred from homology"/>
<evidence type="ECO:0000256" key="6">
    <source>
        <dbReference type="ARBA" id="ARBA00023026"/>
    </source>
</evidence>
<keyword evidence="4" id="KW-0276">Fatty acid metabolism</keyword>
<dbReference type="GO" id="GO:0051750">
    <property type="term" value="F:delta(3,5)-delta(2,4)-dienoyl-CoA isomerase activity"/>
    <property type="evidence" value="ECO:0007669"/>
    <property type="project" value="TreeGrafter"/>
</dbReference>
<evidence type="ECO:0000256" key="1">
    <source>
        <dbReference type="ARBA" id="ARBA00004275"/>
    </source>
</evidence>
<reference evidence="10 11" key="1">
    <citation type="submission" date="2017-05" db="EMBL/GenBank/DDBJ databases">
        <title>Draft genome sequence of Elsinoe australis.</title>
        <authorList>
            <person name="Cheng Q."/>
        </authorList>
    </citation>
    <scope>NUCLEOTIDE SEQUENCE [LARGE SCALE GENOMIC DNA]</scope>
    <source>
        <strain evidence="10 11">NL1</strain>
    </source>
</reference>
<dbReference type="FunFam" id="1.10.12.10:FF:000004">
    <property type="entry name" value="Delta3,5-delta2,4-dienoyl-CoA isomerase"/>
    <property type="match status" value="1"/>
</dbReference>
<comment type="subcellular location">
    <subcellularLocation>
        <location evidence="1">Peroxisome</location>
    </subcellularLocation>
</comment>
<protein>
    <submittedName>
        <fullName evidence="10">Delta(3,5)-Delta(2,4)-dienoyl-CoA isomerase, mitochondrial</fullName>
    </submittedName>
</protein>
<keyword evidence="11" id="KW-1185">Reference proteome</keyword>
<dbReference type="FunFam" id="3.90.226.10:FF:000024">
    <property type="entry name" value="Delta3,5-delta2,4-dienoyl-CoA isomerase"/>
    <property type="match status" value="1"/>
</dbReference>
<evidence type="ECO:0000256" key="7">
    <source>
        <dbReference type="ARBA" id="ARBA00023098"/>
    </source>
</evidence>
<dbReference type="GO" id="GO:0006635">
    <property type="term" value="P:fatty acid beta-oxidation"/>
    <property type="evidence" value="ECO:0007669"/>
    <property type="project" value="UniProtKB-UniPathway"/>
</dbReference>
<sequence length="278" mass="30433">MASKYNYEFFNVTFPHEYVAVVEINRPEKLNAFKEIQWLNLQKIFDLLSHDPEVRVVLLTAAGEKAFSSGLDVEAAAAGTLGTSHSDVARQANHMRRHILEFQSCITSIEKCEKPVIALLHGITFGLGIDISLACDIRLCTTTTRFSVKEVDIGLAADIGTLTRLPHAGLPMSWVKEVALTAREFGGEEAGRVGFVSGVFAGKKELVERGMEMARGLAGKSPVAVVGTKELINYSRGRTVEEGLNYTAIWNAGYTQTADMRDAILAGLKKRKVTFAKL</sequence>